<dbReference type="PANTHER" id="PTHR34187">
    <property type="entry name" value="FGR18P"/>
    <property type="match status" value="1"/>
</dbReference>
<evidence type="ECO:0000256" key="6">
    <source>
        <dbReference type="SAM" id="Phobius"/>
    </source>
</evidence>
<reference evidence="8" key="1">
    <citation type="submission" date="2023-06" db="EMBL/GenBank/DDBJ databases">
        <authorList>
            <consortium name="Lawrence Berkeley National Laboratory"/>
            <person name="Ahrendt S."/>
            <person name="Sahu N."/>
            <person name="Indic B."/>
            <person name="Wong-Bajracharya J."/>
            <person name="Merenyi Z."/>
            <person name="Ke H.-M."/>
            <person name="Monk M."/>
            <person name="Kocsube S."/>
            <person name="Drula E."/>
            <person name="Lipzen A."/>
            <person name="Balint B."/>
            <person name="Henrissat B."/>
            <person name="Andreopoulos B."/>
            <person name="Martin F.M."/>
            <person name="Harder C.B."/>
            <person name="Rigling D."/>
            <person name="Ford K.L."/>
            <person name="Foster G.D."/>
            <person name="Pangilinan J."/>
            <person name="Papanicolaou A."/>
            <person name="Barry K."/>
            <person name="LaButti K."/>
            <person name="Viragh M."/>
            <person name="Koriabine M."/>
            <person name="Yan M."/>
            <person name="Riley R."/>
            <person name="Champramary S."/>
            <person name="Plett K.L."/>
            <person name="Tsai I.J."/>
            <person name="Slot J."/>
            <person name="Sipos G."/>
            <person name="Plett J."/>
            <person name="Nagy L.G."/>
            <person name="Grigoriev I.V."/>
        </authorList>
    </citation>
    <scope>NUCLEOTIDE SEQUENCE</scope>
    <source>
        <strain evidence="8">CCBAS 213</strain>
    </source>
</reference>
<dbReference type="EMBL" id="JAUEPS010000071">
    <property type="protein sequence ID" value="KAK0441266.1"/>
    <property type="molecule type" value="Genomic_DNA"/>
</dbReference>
<keyword evidence="2" id="KW-1003">Cell membrane</keyword>
<evidence type="ECO:0000313" key="10">
    <source>
        <dbReference type="Proteomes" id="UP001175211"/>
    </source>
</evidence>
<feature type="transmembrane region" description="Helical" evidence="6">
    <location>
        <begin position="78"/>
        <end position="103"/>
    </location>
</feature>
<dbReference type="GeneID" id="85348902"/>
<evidence type="ECO:0000256" key="5">
    <source>
        <dbReference type="ARBA" id="ARBA00023136"/>
    </source>
</evidence>
<evidence type="ECO:0000256" key="1">
    <source>
        <dbReference type="ARBA" id="ARBA00004651"/>
    </source>
</evidence>
<dbReference type="Proteomes" id="UP001175211">
    <property type="component" value="Unassembled WGS sequence"/>
</dbReference>
<feature type="transmembrane region" description="Helical" evidence="6">
    <location>
        <begin position="115"/>
        <end position="136"/>
    </location>
</feature>
<evidence type="ECO:0000256" key="4">
    <source>
        <dbReference type="ARBA" id="ARBA00022989"/>
    </source>
</evidence>
<dbReference type="EMBL" id="JAUEPS010000057">
    <property type="protein sequence ID" value="KAK0443663.1"/>
    <property type="molecule type" value="Genomic_DNA"/>
</dbReference>
<name>A0AA39JGC2_ARMTA</name>
<dbReference type="RefSeq" id="XP_060324788.1">
    <property type="nucleotide sequence ID" value="XM_060465354.1"/>
</dbReference>
<dbReference type="Pfam" id="PF02656">
    <property type="entry name" value="DUF202"/>
    <property type="match status" value="1"/>
</dbReference>
<comment type="caution">
    <text evidence="8">The sequence shown here is derived from an EMBL/GenBank/DDBJ whole genome shotgun (WGS) entry which is preliminary data.</text>
</comment>
<dbReference type="GO" id="GO:0005886">
    <property type="term" value="C:plasma membrane"/>
    <property type="evidence" value="ECO:0007669"/>
    <property type="project" value="UniProtKB-SubCell"/>
</dbReference>
<evidence type="ECO:0000313" key="8">
    <source>
        <dbReference type="EMBL" id="KAK0441266.1"/>
    </source>
</evidence>
<comment type="subcellular location">
    <subcellularLocation>
        <location evidence="1">Cell membrane</location>
        <topology evidence="1">Multi-pass membrane protein</topology>
    </subcellularLocation>
</comment>
<sequence>MEIQVLVLHFCHAQSIENNGSIARDHLASERTFLAYVRTSLILASTGVALVQLFSISSSTSTASNVTTFSPSGEAQGFARPLGATVVILSLGILCVGMTRYFSIQGAFPRGDYPVARVVIAVITALIALVFAFVLASRR</sequence>
<evidence type="ECO:0000256" key="2">
    <source>
        <dbReference type="ARBA" id="ARBA00022475"/>
    </source>
</evidence>
<proteinExistence type="predicted"/>
<feature type="transmembrane region" description="Helical" evidence="6">
    <location>
        <begin position="33"/>
        <end position="58"/>
    </location>
</feature>
<evidence type="ECO:0000259" key="7">
    <source>
        <dbReference type="Pfam" id="PF02656"/>
    </source>
</evidence>
<protein>
    <recommendedName>
        <fullName evidence="7">DUF202 domain-containing protein</fullName>
    </recommendedName>
</protein>
<keyword evidence="10" id="KW-1185">Reference proteome</keyword>
<accession>A0AA39JGC2</accession>
<dbReference type="AlphaFoldDB" id="A0AA39JGC2"/>
<keyword evidence="5 6" id="KW-0472">Membrane</keyword>
<keyword evidence="4 6" id="KW-1133">Transmembrane helix</keyword>
<dbReference type="InterPro" id="IPR052053">
    <property type="entry name" value="IM_YidH-like"/>
</dbReference>
<gene>
    <name evidence="9" type="ORF">EV420DRAFT_1021828</name>
    <name evidence="8" type="ORF">EV420DRAFT_1123431</name>
</gene>
<evidence type="ECO:0000313" key="9">
    <source>
        <dbReference type="EMBL" id="KAK0443663.1"/>
    </source>
</evidence>
<dbReference type="InterPro" id="IPR003807">
    <property type="entry name" value="DUF202"/>
</dbReference>
<evidence type="ECO:0000256" key="3">
    <source>
        <dbReference type="ARBA" id="ARBA00022692"/>
    </source>
</evidence>
<feature type="domain" description="DUF202" evidence="7">
    <location>
        <begin position="24"/>
        <end position="104"/>
    </location>
</feature>
<keyword evidence="3 6" id="KW-0812">Transmembrane</keyword>
<dbReference type="PANTHER" id="PTHR34187:SF2">
    <property type="entry name" value="DUF202 DOMAIN-CONTAINING PROTEIN"/>
    <property type="match status" value="1"/>
</dbReference>
<organism evidence="8 10">
    <name type="scientific">Armillaria tabescens</name>
    <name type="common">Ringless honey mushroom</name>
    <name type="synonym">Agaricus tabescens</name>
    <dbReference type="NCBI Taxonomy" id="1929756"/>
    <lineage>
        <taxon>Eukaryota</taxon>
        <taxon>Fungi</taxon>
        <taxon>Dikarya</taxon>
        <taxon>Basidiomycota</taxon>
        <taxon>Agaricomycotina</taxon>
        <taxon>Agaricomycetes</taxon>
        <taxon>Agaricomycetidae</taxon>
        <taxon>Agaricales</taxon>
        <taxon>Marasmiineae</taxon>
        <taxon>Physalacriaceae</taxon>
        <taxon>Desarmillaria</taxon>
    </lineage>
</organism>